<accession>A0A917DKJ3</accession>
<reference evidence="2 3" key="1">
    <citation type="journal article" date="2014" name="Int. J. Syst. Evol. Microbiol.">
        <title>Complete genome sequence of Corynebacterium casei LMG S-19264T (=DSM 44701T), isolated from a smear-ripened cheese.</title>
        <authorList>
            <consortium name="US DOE Joint Genome Institute (JGI-PGF)"/>
            <person name="Walter F."/>
            <person name="Albersmeier A."/>
            <person name="Kalinowski J."/>
            <person name="Ruckert C."/>
        </authorList>
    </citation>
    <scope>NUCLEOTIDE SEQUENCE [LARGE SCALE GENOMIC DNA]</scope>
    <source>
        <strain evidence="2 3">CGMCC 1.15358</strain>
    </source>
</reference>
<feature type="transmembrane region" description="Helical" evidence="1">
    <location>
        <begin position="20"/>
        <end position="42"/>
    </location>
</feature>
<feature type="transmembrane region" description="Helical" evidence="1">
    <location>
        <begin position="62"/>
        <end position="87"/>
    </location>
</feature>
<dbReference type="EMBL" id="BMIO01000005">
    <property type="protein sequence ID" value="GGD44193.1"/>
    <property type="molecule type" value="Genomic_DNA"/>
</dbReference>
<dbReference type="OrthoDB" id="7432646at2"/>
<evidence type="ECO:0000313" key="3">
    <source>
        <dbReference type="Proteomes" id="UP000598997"/>
    </source>
</evidence>
<keyword evidence="3" id="KW-1185">Reference proteome</keyword>
<comment type="caution">
    <text evidence="2">The sequence shown here is derived from an EMBL/GenBank/DDBJ whole genome shotgun (WGS) entry which is preliminary data.</text>
</comment>
<keyword evidence="1" id="KW-0472">Membrane</keyword>
<keyword evidence="1" id="KW-1133">Transmembrane helix</keyword>
<sequence length="170" mass="18934">MPFEQRPDGSLKLAMHQPLYQVIVVILVAFGIGGFFLYGLIYSEETGLVVKGYDTGYDLPIWLWRAGFLAGSIVAFGVGLFILLGLVRGNQPHVRLETQRLVVAGFAMRGDTAMRWDEIESVKRFRIMHDDAITIRAKSGRKLQLSGHVFPHKGDFRALCAQIESRVAAA</sequence>
<evidence type="ECO:0000256" key="1">
    <source>
        <dbReference type="SAM" id="Phobius"/>
    </source>
</evidence>
<organism evidence="2 3">
    <name type="scientific">Croceicoccus pelagius</name>
    <dbReference type="NCBI Taxonomy" id="1703341"/>
    <lineage>
        <taxon>Bacteria</taxon>
        <taxon>Pseudomonadati</taxon>
        <taxon>Pseudomonadota</taxon>
        <taxon>Alphaproteobacteria</taxon>
        <taxon>Sphingomonadales</taxon>
        <taxon>Erythrobacteraceae</taxon>
        <taxon>Croceicoccus</taxon>
    </lineage>
</organism>
<dbReference type="Proteomes" id="UP000598997">
    <property type="component" value="Unassembled WGS sequence"/>
</dbReference>
<proteinExistence type="predicted"/>
<gene>
    <name evidence="2" type="ORF">GCM10010989_17950</name>
</gene>
<dbReference type="AlphaFoldDB" id="A0A917DKJ3"/>
<evidence type="ECO:0000313" key="2">
    <source>
        <dbReference type="EMBL" id="GGD44193.1"/>
    </source>
</evidence>
<name>A0A917DKJ3_9SPHN</name>
<keyword evidence="1" id="KW-0812">Transmembrane</keyword>
<protein>
    <submittedName>
        <fullName evidence="2">Uncharacterized protein</fullName>
    </submittedName>
</protein>
<dbReference type="RefSeq" id="WP_066760900.1">
    <property type="nucleotide sequence ID" value="NZ_BMIO01000005.1"/>
</dbReference>